<dbReference type="InterPro" id="IPR025627">
    <property type="entry name" value="YfzA"/>
</dbReference>
<evidence type="ECO:0000313" key="3">
    <source>
        <dbReference type="Proteomes" id="UP001478862"/>
    </source>
</evidence>
<evidence type="ECO:0000256" key="1">
    <source>
        <dbReference type="SAM" id="Phobius"/>
    </source>
</evidence>
<reference evidence="2 3" key="1">
    <citation type="submission" date="2024-06" db="EMBL/GenBank/DDBJ databases">
        <title>Lysinibacillus zambalefons sp. nov., a Novel Firmicute Isolated from the Poon Bato Zambales Hyperalkaline Spring.</title>
        <authorList>
            <person name="Aja J.A."/>
            <person name="Lazaro J.E.H."/>
            <person name="Llorin L.D."/>
            <person name="Lim K.R."/>
            <person name="Teodosio J."/>
            <person name="Dalisay D.S."/>
        </authorList>
    </citation>
    <scope>NUCLEOTIDE SEQUENCE [LARGE SCALE GENOMIC DNA]</scope>
    <source>
        <strain evidence="2 3">M3</strain>
    </source>
</reference>
<keyword evidence="1" id="KW-0472">Membrane</keyword>
<keyword evidence="1" id="KW-0812">Transmembrane</keyword>
<name>A0ABV1MMH4_9BACI</name>
<dbReference type="Pfam" id="PF14118">
    <property type="entry name" value="YfzA"/>
    <property type="match status" value="1"/>
</dbReference>
<keyword evidence="1" id="KW-1133">Transmembrane helix</keyword>
<accession>A0ABV1MMH4</accession>
<comment type="caution">
    <text evidence="2">The sequence shown here is derived from an EMBL/GenBank/DDBJ whole genome shotgun (WGS) entry which is preliminary data.</text>
</comment>
<organism evidence="2 3">
    <name type="scientific">Lysinibacillus zambalensis</name>
    <dbReference type="NCBI Taxonomy" id="3160866"/>
    <lineage>
        <taxon>Bacteria</taxon>
        <taxon>Bacillati</taxon>
        <taxon>Bacillota</taxon>
        <taxon>Bacilli</taxon>
        <taxon>Bacillales</taxon>
        <taxon>Bacillaceae</taxon>
        <taxon>Lysinibacillus</taxon>
    </lineage>
</organism>
<dbReference type="EMBL" id="JBEGDG010000002">
    <property type="protein sequence ID" value="MEQ6353723.1"/>
    <property type="molecule type" value="Genomic_DNA"/>
</dbReference>
<gene>
    <name evidence="2" type="ORF">ABNX05_03780</name>
</gene>
<proteinExistence type="predicted"/>
<evidence type="ECO:0000313" key="2">
    <source>
        <dbReference type="EMBL" id="MEQ6353723.1"/>
    </source>
</evidence>
<feature type="transmembrane region" description="Helical" evidence="1">
    <location>
        <begin position="14"/>
        <end position="32"/>
    </location>
</feature>
<keyword evidence="3" id="KW-1185">Reference proteome</keyword>
<dbReference type="Proteomes" id="UP001478862">
    <property type="component" value="Unassembled WGS sequence"/>
</dbReference>
<dbReference type="RefSeq" id="WP_349658490.1">
    <property type="nucleotide sequence ID" value="NZ_JBEGDG010000002.1"/>
</dbReference>
<sequence>MANKQHHTPFLKKPWVSSIGVFVLSQIIFITLEATGWVPNYRDISGTLFGRITESPIFKEWFTFYETKNFNLLTIFFGIVFLVPGIIGALKNVFSPSLQK</sequence>
<feature type="transmembrane region" description="Helical" evidence="1">
    <location>
        <begin position="70"/>
        <end position="90"/>
    </location>
</feature>
<protein>
    <submittedName>
        <fullName evidence="2">YfzA family protein</fullName>
    </submittedName>
</protein>